<feature type="chain" id="PRO_5021763086" description="Cytochrome c-552/4 domain-containing protein" evidence="1">
    <location>
        <begin position="24"/>
        <end position="173"/>
    </location>
</feature>
<organism evidence="3 4">
    <name type="scientific">candidate division TA06 bacterium</name>
    <dbReference type="NCBI Taxonomy" id="2250710"/>
    <lineage>
        <taxon>Bacteria</taxon>
        <taxon>Bacteria division TA06</taxon>
    </lineage>
</organism>
<evidence type="ECO:0000313" key="3">
    <source>
        <dbReference type="EMBL" id="TET77603.1"/>
    </source>
</evidence>
<dbReference type="InterPro" id="IPR036280">
    <property type="entry name" value="Multihaem_cyt_sf"/>
</dbReference>
<dbReference type="InterPro" id="IPR023155">
    <property type="entry name" value="Cyt_c-552/4"/>
</dbReference>
<gene>
    <name evidence="3" type="ORF">E3J38_09720</name>
</gene>
<dbReference type="SUPFAM" id="SSF48695">
    <property type="entry name" value="Multiheme cytochromes"/>
    <property type="match status" value="1"/>
</dbReference>
<evidence type="ECO:0000256" key="1">
    <source>
        <dbReference type="SAM" id="SignalP"/>
    </source>
</evidence>
<feature type="signal peptide" evidence="1">
    <location>
        <begin position="1"/>
        <end position="23"/>
    </location>
</feature>
<feature type="domain" description="Cytochrome c-552/4" evidence="2">
    <location>
        <begin position="46"/>
        <end position="113"/>
    </location>
</feature>
<evidence type="ECO:0000259" key="2">
    <source>
        <dbReference type="Pfam" id="PF13435"/>
    </source>
</evidence>
<reference evidence="3 4" key="1">
    <citation type="submission" date="2019-03" db="EMBL/GenBank/DDBJ databases">
        <title>Metabolic potential of uncultured bacteria and archaea associated with petroleum seepage in deep-sea sediments.</title>
        <authorList>
            <person name="Dong X."/>
            <person name="Hubert C."/>
        </authorList>
    </citation>
    <scope>NUCLEOTIDE SEQUENCE [LARGE SCALE GENOMIC DNA]</scope>
    <source>
        <strain evidence="3">E29_bin36</strain>
    </source>
</reference>
<protein>
    <recommendedName>
        <fullName evidence="2">Cytochrome c-552/4 domain-containing protein</fullName>
    </recommendedName>
</protein>
<dbReference type="Pfam" id="PF13435">
    <property type="entry name" value="Cytochrome_C554"/>
    <property type="match status" value="1"/>
</dbReference>
<proteinExistence type="predicted"/>
<dbReference type="EMBL" id="SOIP01000559">
    <property type="protein sequence ID" value="TET77603.1"/>
    <property type="molecule type" value="Genomic_DNA"/>
</dbReference>
<sequence length="173" mass="19084">MNRITLALLMAAMVAAVCIPILAQQAPVEEKAEVAKVVPEYVGYKKCKPCHMKIYKAWEKTSHAKAFQTMIDSVGVDSNCVACHTVGYEQPGGFVDTTSTPLLTNVQCESCHGPGSLYKKIPIMRDREKALASGMVLVDEAVCERCHTEEQSPDFDFEKAKETGVHFVETEKE</sequence>
<accession>A0A523XE92</accession>
<keyword evidence="1" id="KW-0732">Signal</keyword>
<dbReference type="Gene3D" id="1.10.1130.10">
    <property type="entry name" value="Flavocytochrome C3, Chain A"/>
    <property type="match status" value="1"/>
</dbReference>
<comment type="caution">
    <text evidence="3">The sequence shown here is derived from an EMBL/GenBank/DDBJ whole genome shotgun (WGS) entry which is preliminary data.</text>
</comment>
<dbReference type="Proteomes" id="UP000315534">
    <property type="component" value="Unassembled WGS sequence"/>
</dbReference>
<name>A0A523XE92_UNCT6</name>
<dbReference type="AlphaFoldDB" id="A0A523XE92"/>
<evidence type="ECO:0000313" key="4">
    <source>
        <dbReference type="Proteomes" id="UP000315534"/>
    </source>
</evidence>